<sequence length="197" mass="22984">MIRKLCRGNSFLLLCNLYHPASSQSHYDTLGVKKSATYNEIRSAFIELSKKYHPDKNHGDAESFKKINEAYSVLSQEKSRLIYDASLMSNPKPSYDKSPNKDGSSAWECDYIFSQRSMYFRQNIHSTKENPKISQLVLFLTALVSFTYFISLYTFIQNRRNSSFYNQLHEQQFMQWTQNDNSRLTGEEMSSKQDSQS</sequence>
<protein>
    <recommendedName>
        <fullName evidence="2">J domain-containing protein</fullName>
    </recommendedName>
</protein>
<evidence type="ECO:0000313" key="4">
    <source>
        <dbReference type="Proteomes" id="UP001292079"/>
    </source>
</evidence>
<evidence type="ECO:0000259" key="2">
    <source>
        <dbReference type="PROSITE" id="PS50076"/>
    </source>
</evidence>
<evidence type="ECO:0000313" key="3">
    <source>
        <dbReference type="EMBL" id="KAK4474131.1"/>
    </source>
</evidence>
<feature type="domain" description="J" evidence="2">
    <location>
        <begin position="25"/>
        <end position="87"/>
    </location>
</feature>
<feature type="transmembrane region" description="Helical" evidence="1">
    <location>
        <begin position="136"/>
        <end position="156"/>
    </location>
</feature>
<dbReference type="InterPro" id="IPR001623">
    <property type="entry name" value="DnaJ_domain"/>
</dbReference>
<dbReference type="PRINTS" id="PR00625">
    <property type="entry name" value="JDOMAIN"/>
</dbReference>
<dbReference type="Proteomes" id="UP001292079">
    <property type="component" value="Unassembled WGS sequence"/>
</dbReference>
<dbReference type="PROSITE" id="PS50076">
    <property type="entry name" value="DNAJ_2"/>
    <property type="match status" value="1"/>
</dbReference>
<dbReference type="CDD" id="cd06257">
    <property type="entry name" value="DnaJ"/>
    <property type="match status" value="1"/>
</dbReference>
<accession>A0AAE2D7E0</accession>
<keyword evidence="1" id="KW-1133">Transmembrane helix</keyword>
<dbReference type="PANTHER" id="PTHR44825:SF1">
    <property type="entry name" value="DNAJ HOMOLOG SUBFAMILY C MEMBER 4"/>
    <property type="match status" value="1"/>
</dbReference>
<dbReference type="Gene3D" id="1.10.287.110">
    <property type="entry name" value="DnaJ domain"/>
    <property type="match status" value="1"/>
</dbReference>
<dbReference type="Pfam" id="PF00226">
    <property type="entry name" value="DnaJ"/>
    <property type="match status" value="1"/>
</dbReference>
<dbReference type="SUPFAM" id="SSF46565">
    <property type="entry name" value="Chaperone J-domain"/>
    <property type="match status" value="1"/>
</dbReference>
<keyword evidence="4" id="KW-1185">Reference proteome</keyword>
<dbReference type="PANTHER" id="PTHR44825">
    <property type="match status" value="1"/>
</dbReference>
<keyword evidence="1" id="KW-0472">Membrane</keyword>
<dbReference type="SMART" id="SM00271">
    <property type="entry name" value="DnaJ"/>
    <property type="match status" value="1"/>
</dbReference>
<evidence type="ECO:0000256" key="1">
    <source>
        <dbReference type="SAM" id="Phobius"/>
    </source>
</evidence>
<comment type="caution">
    <text evidence="3">The sequence shown here is derived from an EMBL/GenBank/DDBJ whole genome shotgun (WGS) entry which is preliminary data.</text>
</comment>
<keyword evidence="1" id="KW-0812">Transmembrane</keyword>
<dbReference type="AlphaFoldDB" id="A0AAE2D7E0"/>
<organism evidence="3 4">
    <name type="scientific">Schistosoma mekongi</name>
    <name type="common">Parasitic worm</name>
    <dbReference type="NCBI Taxonomy" id="38744"/>
    <lineage>
        <taxon>Eukaryota</taxon>
        <taxon>Metazoa</taxon>
        <taxon>Spiralia</taxon>
        <taxon>Lophotrochozoa</taxon>
        <taxon>Platyhelminthes</taxon>
        <taxon>Trematoda</taxon>
        <taxon>Digenea</taxon>
        <taxon>Strigeidida</taxon>
        <taxon>Schistosomatoidea</taxon>
        <taxon>Schistosomatidae</taxon>
        <taxon>Schistosoma</taxon>
    </lineage>
</organism>
<gene>
    <name evidence="3" type="ORF">MN116_003434</name>
</gene>
<dbReference type="InterPro" id="IPR036869">
    <property type="entry name" value="J_dom_sf"/>
</dbReference>
<dbReference type="EMBL" id="JALJAT010000002">
    <property type="protein sequence ID" value="KAK4474131.1"/>
    <property type="molecule type" value="Genomic_DNA"/>
</dbReference>
<reference evidence="3" key="1">
    <citation type="submission" date="2022-04" db="EMBL/GenBank/DDBJ databases">
        <authorList>
            <person name="Xu L."/>
            <person name="Lv Z."/>
        </authorList>
    </citation>
    <scope>NUCLEOTIDE SEQUENCE</scope>
    <source>
        <strain evidence="3">LV_2022a</strain>
    </source>
</reference>
<proteinExistence type="predicted"/>
<reference evidence="3" key="2">
    <citation type="journal article" date="2023" name="Infect Dis Poverty">
        <title>Chromosome-scale genome of the human blood fluke Schistosoma mekongi and its implications for public health.</title>
        <authorList>
            <person name="Zhou M."/>
            <person name="Xu L."/>
            <person name="Xu D."/>
            <person name="Chen W."/>
            <person name="Khan J."/>
            <person name="Hu Y."/>
            <person name="Huang H."/>
            <person name="Wei H."/>
            <person name="Zhang Y."/>
            <person name="Chusongsang P."/>
            <person name="Tanasarnprasert K."/>
            <person name="Hu X."/>
            <person name="Limpanont Y."/>
            <person name="Lv Z."/>
        </authorList>
    </citation>
    <scope>NUCLEOTIDE SEQUENCE</scope>
    <source>
        <strain evidence="3">LV_2022a</strain>
    </source>
</reference>
<name>A0AAE2D7E0_SCHME</name>
<dbReference type="InterPro" id="IPR052763">
    <property type="entry name" value="DnaJ_C4"/>
</dbReference>